<gene>
    <name evidence="2" type="ORF">HNP84_003785</name>
</gene>
<dbReference type="AlphaFoldDB" id="A0A840P4X5"/>
<proteinExistence type="predicted"/>
<accession>A0A840P4X5</accession>
<name>A0A840P4X5_9ACTN</name>
<sequence length="210" mass="22123">MGGLRCVDGSYLSVTPLPCADSVGVPYEVTLELRRDGAPYGVVGERCGWFLSRLAAEVARARAGRAGGPCRWPDPDDRFPEGEPEAELFSFRYRSRSGVVGGGELRCHVRTLPVWTPRAGAGRGAAGRWRVTRRALVEAWGGERVGLRAVLTSGELAAFLDGLVGEVEECLTAAGRPRGGRGNIAGRLPGKAADTASMAQTGPEGGDNCV</sequence>
<dbReference type="EMBL" id="JACHGN010000007">
    <property type="protein sequence ID" value="MBB5134059.1"/>
    <property type="molecule type" value="Genomic_DNA"/>
</dbReference>
<organism evidence="2 3">
    <name type="scientific">Thermocatellispora tengchongensis</name>
    <dbReference type="NCBI Taxonomy" id="1073253"/>
    <lineage>
        <taxon>Bacteria</taxon>
        <taxon>Bacillati</taxon>
        <taxon>Actinomycetota</taxon>
        <taxon>Actinomycetes</taxon>
        <taxon>Streptosporangiales</taxon>
        <taxon>Streptosporangiaceae</taxon>
        <taxon>Thermocatellispora</taxon>
    </lineage>
</organism>
<protein>
    <submittedName>
        <fullName evidence="2">Uncharacterized protein</fullName>
    </submittedName>
</protein>
<dbReference type="RefSeq" id="WP_312925156.1">
    <property type="nucleotide sequence ID" value="NZ_BAABIX010000031.1"/>
</dbReference>
<evidence type="ECO:0000256" key="1">
    <source>
        <dbReference type="SAM" id="MobiDB-lite"/>
    </source>
</evidence>
<comment type="caution">
    <text evidence="2">The sequence shown here is derived from an EMBL/GenBank/DDBJ whole genome shotgun (WGS) entry which is preliminary data.</text>
</comment>
<keyword evidence="3" id="KW-1185">Reference proteome</keyword>
<feature type="region of interest" description="Disordered" evidence="1">
    <location>
        <begin position="175"/>
        <end position="210"/>
    </location>
</feature>
<dbReference type="Proteomes" id="UP000578449">
    <property type="component" value="Unassembled WGS sequence"/>
</dbReference>
<evidence type="ECO:0000313" key="2">
    <source>
        <dbReference type="EMBL" id="MBB5134059.1"/>
    </source>
</evidence>
<evidence type="ECO:0000313" key="3">
    <source>
        <dbReference type="Proteomes" id="UP000578449"/>
    </source>
</evidence>
<reference evidence="2 3" key="1">
    <citation type="submission" date="2020-08" db="EMBL/GenBank/DDBJ databases">
        <title>Genomic Encyclopedia of Type Strains, Phase IV (KMG-IV): sequencing the most valuable type-strain genomes for metagenomic binning, comparative biology and taxonomic classification.</title>
        <authorList>
            <person name="Goeker M."/>
        </authorList>
    </citation>
    <scope>NUCLEOTIDE SEQUENCE [LARGE SCALE GENOMIC DNA]</scope>
    <source>
        <strain evidence="2 3">DSM 45615</strain>
    </source>
</reference>